<dbReference type="Proteomes" id="UP000078546">
    <property type="component" value="Unassembled WGS sequence"/>
</dbReference>
<dbReference type="PROSITE" id="PS00194">
    <property type="entry name" value="THIOREDOXIN_1"/>
    <property type="match status" value="1"/>
</dbReference>
<evidence type="ECO:0000313" key="1">
    <source>
        <dbReference type="EMBL" id="SBS86459.1"/>
    </source>
</evidence>
<evidence type="ECO:0000313" key="2">
    <source>
        <dbReference type="EMBL" id="SBS96877.1"/>
    </source>
</evidence>
<sequence>MKRVEDKLYQEIKNEEEYKKLFAEKNDILYIIDVYTEWCGPCLITFEMINKIYKIEAIETEDFLITQFPSLRKWCGKDESDALLSEPRRLGNIRGMCELSKKGSILLNENYN</sequence>
<dbReference type="InterPro" id="IPR036249">
    <property type="entry name" value="Thioredoxin-like_sf"/>
</dbReference>
<dbReference type="SUPFAM" id="SSF52833">
    <property type="entry name" value="Thioredoxin-like"/>
    <property type="match status" value="1"/>
</dbReference>
<protein>
    <submittedName>
        <fullName evidence="1">Thioredoxin-like protein (TLP1)</fullName>
    </submittedName>
</protein>
<evidence type="ECO:0000313" key="3">
    <source>
        <dbReference type="Proteomes" id="UP000078546"/>
    </source>
</evidence>
<gene>
    <name evidence="2" type="ORF">POVCU1_034330</name>
    <name evidence="1" type="ORF">POVCU2_0037300</name>
</gene>
<reference evidence="1" key="1">
    <citation type="submission" date="2016-05" db="EMBL/GenBank/DDBJ databases">
        <authorList>
            <person name="Lavstsen T."/>
            <person name="Jespersen J.S."/>
        </authorList>
    </citation>
    <scope>NUCLEOTIDE SEQUENCE [LARGE SCALE GENOMIC DNA]</scope>
</reference>
<dbReference type="Gene3D" id="3.40.30.10">
    <property type="entry name" value="Glutaredoxin"/>
    <property type="match status" value="1"/>
</dbReference>
<organism evidence="1 4">
    <name type="scientific">Plasmodium ovale curtisi</name>
    <dbReference type="NCBI Taxonomy" id="864141"/>
    <lineage>
        <taxon>Eukaryota</taxon>
        <taxon>Sar</taxon>
        <taxon>Alveolata</taxon>
        <taxon>Apicomplexa</taxon>
        <taxon>Aconoidasida</taxon>
        <taxon>Haemosporida</taxon>
        <taxon>Plasmodiidae</taxon>
        <taxon>Plasmodium</taxon>
        <taxon>Plasmodium (Plasmodium)</taxon>
    </lineage>
</organism>
<name>A0A1A8W0P6_PLAOA</name>
<dbReference type="Proteomes" id="UP000078560">
    <property type="component" value="Unassembled WGS sequence"/>
</dbReference>
<reference evidence="3 4" key="2">
    <citation type="submission" date="2016-05" db="EMBL/GenBank/DDBJ databases">
        <authorList>
            <person name="Naeem Raeece"/>
        </authorList>
    </citation>
    <scope>NUCLEOTIDE SEQUENCE [LARGE SCALE GENOMIC DNA]</scope>
</reference>
<evidence type="ECO:0000313" key="4">
    <source>
        <dbReference type="Proteomes" id="UP000078560"/>
    </source>
</evidence>
<dbReference type="EMBL" id="FLQV01000633">
    <property type="protein sequence ID" value="SBS96877.1"/>
    <property type="molecule type" value="Genomic_DNA"/>
</dbReference>
<dbReference type="EMBL" id="FLQU01000495">
    <property type="protein sequence ID" value="SBS86459.1"/>
    <property type="molecule type" value="Genomic_DNA"/>
</dbReference>
<proteinExistence type="predicted"/>
<accession>A0A1A8W0P6</accession>
<dbReference type="AlphaFoldDB" id="A0A1A8W0P6"/>
<dbReference type="InterPro" id="IPR017937">
    <property type="entry name" value="Thioredoxin_CS"/>
</dbReference>